<evidence type="ECO:0000313" key="2">
    <source>
        <dbReference type="EMBL" id="KKN92738.1"/>
    </source>
</evidence>
<dbReference type="InterPro" id="IPR006680">
    <property type="entry name" value="Amidohydro-rel"/>
</dbReference>
<evidence type="ECO:0000259" key="1">
    <source>
        <dbReference type="Pfam" id="PF04909"/>
    </source>
</evidence>
<name>A0A0F9XKU8_9ZZZZ</name>
<proteinExistence type="predicted"/>
<comment type="caution">
    <text evidence="2">The sequence shown here is derived from an EMBL/GenBank/DDBJ whole genome shotgun (WGS) entry which is preliminary data.</text>
</comment>
<dbReference type="SUPFAM" id="SSF51556">
    <property type="entry name" value="Metallo-dependent hydrolases"/>
    <property type="match status" value="1"/>
</dbReference>
<dbReference type="Pfam" id="PF04909">
    <property type="entry name" value="Amidohydro_2"/>
    <property type="match status" value="1"/>
</dbReference>
<gene>
    <name evidence="2" type="ORF">LCGC14_0204810</name>
</gene>
<protein>
    <recommendedName>
        <fullName evidence="1">Amidohydrolase-related domain-containing protein</fullName>
    </recommendedName>
</protein>
<feature type="domain" description="Amidohydrolase-related" evidence="1">
    <location>
        <begin position="33"/>
        <end position="346"/>
    </location>
</feature>
<dbReference type="GO" id="GO:0016787">
    <property type="term" value="F:hydrolase activity"/>
    <property type="evidence" value="ECO:0007669"/>
    <property type="project" value="InterPro"/>
</dbReference>
<sequence length="354" mass="40668">MKPIPLTHVWQYTDVDRAFWDERLADWLPERIIDAHVHVLNPALCLEPMTDEKRRQHWVAEVAEPLEAEVLCRCDRVVFPGRDVSHVAFGWPDPAFDVEAANEYARRESLQRGWHALALLRPQWSAERVAAELDKPGVIGVKPYYAMIGSDLKTRDRYIEAGIFEFLPHHALEVLNDRRAWVTLHVPKADRLGHPDNLREIREIRRRYPDVVLMIAHFGRCYTESHAREGLLPLADDAGIYFDNSAVLNPVVHRIALETFGPGRIIYGTDNPVLYMRGRRQWHDRTYVNRTNVDFHFNTDRESPEIEAGYTLYMYEALAAICQACEQAGIGRDGVEAIFAGNAQRLIDSVGPDR</sequence>
<dbReference type="Gene3D" id="3.20.20.140">
    <property type="entry name" value="Metal-dependent hydrolases"/>
    <property type="match status" value="1"/>
</dbReference>
<dbReference type="InterPro" id="IPR032466">
    <property type="entry name" value="Metal_Hydrolase"/>
</dbReference>
<dbReference type="EMBL" id="LAZR01000092">
    <property type="protein sequence ID" value="KKN92738.1"/>
    <property type="molecule type" value="Genomic_DNA"/>
</dbReference>
<organism evidence="2">
    <name type="scientific">marine sediment metagenome</name>
    <dbReference type="NCBI Taxonomy" id="412755"/>
    <lineage>
        <taxon>unclassified sequences</taxon>
        <taxon>metagenomes</taxon>
        <taxon>ecological metagenomes</taxon>
    </lineage>
</organism>
<reference evidence="2" key="1">
    <citation type="journal article" date="2015" name="Nature">
        <title>Complex archaea that bridge the gap between prokaryotes and eukaryotes.</title>
        <authorList>
            <person name="Spang A."/>
            <person name="Saw J.H."/>
            <person name="Jorgensen S.L."/>
            <person name="Zaremba-Niedzwiedzka K."/>
            <person name="Martijn J."/>
            <person name="Lind A.E."/>
            <person name="van Eijk R."/>
            <person name="Schleper C."/>
            <person name="Guy L."/>
            <person name="Ettema T.J."/>
        </authorList>
    </citation>
    <scope>NUCLEOTIDE SEQUENCE</scope>
</reference>
<dbReference type="AlphaFoldDB" id="A0A0F9XKU8"/>
<accession>A0A0F9XKU8</accession>